<dbReference type="EMBL" id="JAPWIS010000036">
    <property type="protein sequence ID" value="MCZ4589818.1"/>
    <property type="molecule type" value="Genomic_DNA"/>
</dbReference>
<dbReference type="InterPro" id="IPR006118">
    <property type="entry name" value="Recombinase_CS"/>
</dbReference>
<dbReference type="RefSeq" id="WP_269592682.1">
    <property type="nucleotide sequence ID" value="NZ_JAPWIS010000036.1"/>
</dbReference>
<evidence type="ECO:0000313" key="1">
    <source>
        <dbReference type="EMBL" id="MCZ4589818.1"/>
    </source>
</evidence>
<keyword evidence="2" id="KW-1185">Reference proteome</keyword>
<dbReference type="PROSITE" id="PS00398">
    <property type="entry name" value="RECOMBINASES_2"/>
    <property type="match status" value="1"/>
</dbReference>
<proteinExistence type="predicted"/>
<organism evidence="1 2">
    <name type="scientific">Rhodococcus opacus</name>
    <name type="common">Nocardia opaca</name>
    <dbReference type="NCBI Taxonomy" id="37919"/>
    <lineage>
        <taxon>Bacteria</taxon>
        <taxon>Bacillati</taxon>
        <taxon>Actinomycetota</taxon>
        <taxon>Actinomycetes</taxon>
        <taxon>Mycobacteriales</taxon>
        <taxon>Nocardiaceae</taxon>
        <taxon>Rhodococcus</taxon>
    </lineage>
</organism>
<name>A0ABT4NR16_RHOOP</name>
<dbReference type="Proteomes" id="UP001066327">
    <property type="component" value="Unassembled WGS sequence"/>
</dbReference>
<accession>A0ABT4NR16</accession>
<reference evidence="1" key="1">
    <citation type="submission" date="2022-12" db="EMBL/GenBank/DDBJ databases">
        <authorList>
            <person name="Krivoruchko A.V."/>
            <person name="Elkin A."/>
        </authorList>
    </citation>
    <scope>NUCLEOTIDE SEQUENCE</scope>
    <source>
        <strain evidence="1">IEGM 249</strain>
    </source>
</reference>
<comment type="caution">
    <text evidence="1">The sequence shown here is derived from an EMBL/GenBank/DDBJ whole genome shotgun (WGS) entry which is preliminary data.</text>
</comment>
<sequence length="74" mass="7993">HADRHHRRICVSGLATVYVGSRPIWRVSHIGGAALAQFLAWVAQDASVLGTCRGATGDTLVITRLDRLARSTAR</sequence>
<gene>
    <name evidence="1" type="ORF">O4328_40370</name>
</gene>
<feature type="non-terminal residue" evidence="1">
    <location>
        <position position="1"/>
    </location>
</feature>
<protein>
    <submittedName>
        <fullName evidence="1">Uncharacterized protein</fullName>
    </submittedName>
</protein>
<evidence type="ECO:0000313" key="2">
    <source>
        <dbReference type="Proteomes" id="UP001066327"/>
    </source>
</evidence>